<evidence type="ECO:0000256" key="2">
    <source>
        <dbReference type="ARBA" id="ARBA00006081"/>
    </source>
</evidence>
<organism evidence="7">
    <name type="scientific">Eucalyptus grandis</name>
    <name type="common">Flooded gum</name>
    <dbReference type="NCBI Taxonomy" id="71139"/>
    <lineage>
        <taxon>Eukaryota</taxon>
        <taxon>Viridiplantae</taxon>
        <taxon>Streptophyta</taxon>
        <taxon>Embryophyta</taxon>
        <taxon>Tracheophyta</taxon>
        <taxon>Spermatophyta</taxon>
        <taxon>Magnoliopsida</taxon>
        <taxon>eudicotyledons</taxon>
        <taxon>Gunneridae</taxon>
        <taxon>Pentapetalae</taxon>
        <taxon>rosids</taxon>
        <taxon>malvids</taxon>
        <taxon>Myrtales</taxon>
        <taxon>Myrtaceae</taxon>
        <taxon>Myrtoideae</taxon>
        <taxon>Eucalypteae</taxon>
        <taxon>Eucalyptus</taxon>
    </lineage>
</organism>
<comment type="similarity">
    <text evidence="2 4">Belongs to the Ninja family.</text>
</comment>
<dbReference type="OMA" id="PVMFGYP"/>
<sequence>MEDENGLDLGLGLSCGGSAGKLKGKSGTGTSDSTAEEDRGSRIVGDFKDFLQSGSQKQDSGAGSQSDSAKPPENFFSDLSKASSDADASVNLSGKGQWVAGIYRPSESNGETQTETSNKRRMPFDEINYQNKHGREVNYGDVHDKPKSSYISITTEDGSAADNEDVADSEVEGSTSRLAQHHDDGSKRFNPELAKEAHGFSDRRPAELQNQKRFHTPSENEFKLGNPGYGIPFSIQPMNMVNGSQSVPPRDSNSTATPGPTGYPPAGVIQPVTSANLPMMFGYPSVQLPTMDKDHPWGLIPHAQQPHSSYVGKVPPNLASNQVVSRTSPEVTQYGGRMPELVKGEEKQHRSEEASSTRTEEDVKGTAEGFSIDYTTIKQGIAAEVKFGGCGSYPNLPWVSTTGPGPNGRTISGVTYRFSLNQIKIVCACHGSHMSPEEFVRHAAEEPANPDGGAGLSTFPNNNPAASAQS</sequence>
<feature type="compositionally biased region" description="Polar residues" evidence="5">
    <location>
        <begin position="243"/>
        <end position="254"/>
    </location>
</feature>
<feature type="compositionally biased region" description="Acidic residues" evidence="5">
    <location>
        <begin position="162"/>
        <end position="171"/>
    </location>
</feature>
<feature type="compositionally biased region" description="Polar residues" evidence="5">
    <location>
        <begin position="458"/>
        <end position="470"/>
    </location>
</feature>
<feature type="region of interest" description="Disordered" evidence="5">
    <location>
        <begin position="243"/>
        <end position="263"/>
    </location>
</feature>
<dbReference type="AlphaFoldDB" id="A0A059CVI4"/>
<dbReference type="KEGG" id="egr:104438244"/>
<accession>A0A059CVI4</accession>
<evidence type="ECO:0000256" key="4">
    <source>
        <dbReference type="RuleBase" id="RU369029"/>
    </source>
</evidence>
<dbReference type="GO" id="GO:0005634">
    <property type="term" value="C:nucleus"/>
    <property type="evidence" value="ECO:0000318"/>
    <property type="project" value="GO_Central"/>
</dbReference>
<protein>
    <recommendedName>
        <fullName evidence="4">Ninja-family protein</fullName>
    </recommendedName>
    <alternativeName>
        <fullName evidence="4">ABI-binding protein</fullName>
    </alternativeName>
</protein>
<feature type="region of interest" description="Disordered" evidence="5">
    <location>
        <begin position="1"/>
        <end position="189"/>
    </location>
</feature>
<evidence type="ECO:0000313" key="7">
    <source>
        <dbReference type="EMBL" id="KCW82382.1"/>
    </source>
</evidence>
<feature type="compositionally biased region" description="Polar residues" evidence="5">
    <location>
        <begin position="52"/>
        <end position="68"/>
    </location>
</feature>
<proteinExistence type="inferred from homology"/>
<evidence type="ECO:0000259" key="6">
    <source>
        <dbReference type="Pfam" id="PF16135"/>
    </source>
</evidence>
<keyword evidence="3 4" id="KW-0539">Nucleus</keyword>
<evidence type="ECO:0000256" key="5">
    <source>
        <dbReference type="SAM" id="MobiDB-lite"/>
    </source>
</evidence>
<reference evidence="7" key="1">
    <citation type="submission" date="2013-07" db="EMBL/GenBank/DDBJ databases">
        <title>The genome of Eucalyptus grandis.</title>
        <authorList>
            <person name="Schmutz J."/>
            <person name="Hayes R."/>
            <person name="Myburg A."/>
            <person name="Tuskan G."/>
            <person name="Grattapaglia D."/>
            <person name="Rokhsar D.S."/>
        </authorList>
    </citation>
    <scope>NUCLEOTIDE SEQUENCE</scope>
    <source>
        <tissue evidence="7">Leaf extractions</tissue>
    </source>
</reference>
<dbReference type="PANTHER" id="PTHR31413:SF12">
    <property type="entry name" value="AFP HOMOLOG 2"/>
    <property type="match status" value="1"/>
</dbReference>
<feature type="compositionally biased region" description="Basic and acidic residues" evidence="5">
    <location>
        <begin position="36"/>
        <end position="49"/>
    </location>
</feature>
<evidence type="ECO:0000256" key="1">
    <source>
        <dbReference type="ARBA" id="ARBA00004123"/>
    </source>
</evidence>
<gene>
    <name evidence="7" type="ORF">EUGRSUZ_C03788</name>
</gene>
<dbReference type="Gramene" id="KCW82382">
    <property type="protein sequence ID" value="KCW82382"/>
    <property type="gene ID" value="EUGRSUZ_C03788"/>
</dbReference>
<dbReference type="OrthoDB" id="1936656at2759"/>
<dbReference type="InterPro" id="IPR031307">
    <property type="entry name" value="Ninja_fam"/>
</dbReference>
<feature type="region of interest" description="Disordered" evidence="5">
    <location>
        <begin position="341"/>
        <end position="364"/>
    </location>
</feature>
<dbReference type="EMBL" id="KK198755">
    <property type="protein sequence ID" value="KCW82382.1"/>
    <property type="molecule type" value="Genomic_DNA"/>
</dbReference>
<dbReference type="GO" id="GO:0045892">
    <property type="term" value="P:negative regulation of DNA-templated transcription"/>
    <property type="evidence" value="ECO:0000318"/>
    <property type="project" value="GO_Central"/>
</dbReference>
<dbReference type="GO" id="GO:0009867">
    <property type="term" value="P:jasmonic acid mediated signaling pathway"/>
    <property type="evidence" value="ECO:0000318"/>
    <property type="project" value="GO_Central"/>
</dbReference>
<feature type="compositionally biased region" description="Low complexity" evidence="5">
    <location>
        <begin position="77"/>
        <end position="89"/>
    </location>
</feature>
<comment type="subcellular location">
    <subcellularLocation>
        <location evidence="1 4">Nucleus</location>
    </subcellularLocation>
</comment>
<dbReference type="FunCoup" id="A0A059CVI4">
    <property type="interactions" value="2218"/>
</dbReference>
<dbReference type="Pfam" id="PF16135">
    <property type="entry name" value="TDBD"/>
    <property type="match status" value="1"/>
</dbReference>
<feature type="domain" description="Tify" evidence="6">
    <location>
        <begin position="424"/>
        <end position="444"/>
    </location>
</feature>
<dbReference type="PANTHER" id="PTHR31413">
    <property type="entry name" value="AFP HOMOLOG 2"/>
    <property type="match status" value="1"/>
</dbReference>
<comment type="function">
    <text evidence="4">Acts as a negative regulator of abscisic acid (ABA) response.</text>
</comment>
<feature type="region of interest" description="Disordered" evidence="5">
    <location>
        <begin position="443"/>
        <end position="470"/>
    </location>
</feature>
<evidence type="ECO:0000256" key="3">
    <source>
        <dbReference type="ARBA" id="ARBA00023242"/>
    </source>
</evidence>
<dbReference type="InterPro" id="IPR032308">
    <property type="entry name" value="TDBD"/>
</dbReference>
<name>A0A059CVI4_EUCGR</name>
<dbReference type="STRING" id="71139.A0A059CVI4"/>
<dbReference type="eggNOG" id="ENOG502QSTR">
    <property type="taxonomic scope" value="Eukaryota"/>
</dbReference>
<dbReference type="InParanoid" id="A0A059CVI4"/>
<feature type="compositionally biased region" description="Basic and acidic residues" evidence="5">
    <location>
        <begin position="133"/>
        <end position="147"/>
    </location>
</feature>
<feature type="compositionally biased region" description="Basic and acidic residues" evidence="5">
    <location>
        <begin position="180"/>
        <end position="189"/>
    </location>
</feature>
<feature type="compositionally biased region" description="Polar residues" evidence="5">
    <location>
        <begin position="106"/>
        <end position="116"/>
    </location>
</feature>